<dbReference type="RefSeq" id="WP_307062988.1">
    <property type="nucleotide sequence ID" value="NZ_JAUSUH010000010.1"/>
</dbReference>
<organism evidence="2 3">
    <name type="scientific">Ancylobacter vacuolatus</name>
    <dbReference type="NCBI Taxonomy" id="223389"/>
    <lineage>
        <taxon>Bacteria</taxon>
        <taxon>Pseudomonadati</taxon>
        <taxon>Pseudomonadota</taxon>
        <taxon>Alphaproteobacteria</taxon>
        <taxon>Hyphomicrobiales</taxon>
        <taxon>Xanthobacteraceae</taxon>
        <taxon>Ancylobacter</taxon>
    </lineage>
</organism>
<dbReference type="EMBL" id="JAUSUH010000010">
    <property type="protein sequence ID" value="MDQ0349357.1"/>
    <property type="molecule type" value="Genomic_DNA"/>
</dbReference>
<comment type="caution">
    <text evidence="2">The sequence shown here is derived from an EMBL/GenBank/DDBJ whole genome shotgun (WGS) entry which is preliminary data.</text>
</comment>
<sequence>MKTPLLLASLTLALLPAASARADTVPSLIGTWALADEAFAAARVGTSNKYFDDLPKPTFGTPDQAFTYTIEAQDGRAFHGVATGPQGKSEAIVGVIRFDNKEILMSGDSGTVEGRLVDDKLELCWIDSLPTWNAVSCGLFKKTK</sequence>
<proteinExistence type="predicted"/>
<feature type="signal peptide" evidence="1">
    <location>
        <begin position="1"/>
        <end position="22"/>
    </location>
</feature>
<dbReference type="Proteomes" id="UP001238467">
    <property type="component" value="Unassembled WGS sequence"/>
</dbReference>
<evidence type="ECO:0000313" key="3">
    <source>
        <dbReference type="Proteomes" id="UP001238467"/>
    </source>
</evidence>
<feature type="chain" id="PRO_5045213878" description="Lipocalin-like domain-containing protein" evidence="1">
    <location>
        <begin position="23"/>
        <end position="144"/>
    </location>
</feature>
<protein>
    <recommendedName>
        <fullName evidence="4">Lipocalin-like domain-containing protein</fullName>
    </recommendedName>
</protein>
<evidence type="ECO:0000313" key="2">
    <source>
        <dbReference type="EMBL" id="MDQ0349357.1"/>
    </source>
</evidence>
<keyword evidence="3" id="KW-1185">Reference proteome</keyword>
<name>A0ABU0DLP7_9HYPH</name>
<evidence type="ECO:0000256" key="1">
    <source>
        <dbReference type="SAM" id="SignalP"/>
    </source>
</evidence>
<keyword evidence="1" id="KW-0732">Signal</keyword>
<gene>
    <name evidence="2" type="ORF">J2S76_003802</name>
</gene>
<reference evidence="2 3" key="1">
    <citation type="submission" date="2023-07" db="EMBL/GenBank/DDBJ databases">
        <title>Genomic Encyclopedia of Type Strains, Phase IV (KMG-IV): sequencing the most valuable type-strain genomes for metagenomic binning, comparative biology and taxonomic classification.</title>
        <authorList>
            <person name="Goeker M."/>
        </authorList>
    </citation>
    <scope>NUCLEOTIDE SEQUENCE [LARGE SCALE GENOMIC DNA]</scope>
    <source>
        <strain evidence="2 3">DSM 1277</strain>
    </source>
</reference>
<accession>A0ABU0DLP7</accession>
<evidence type="ECO:0008006" key="4">
    <source>
        <dbReference type="Google" id="ProtNLM"/>
    </source>
</evidence>